<accession>A0A9P8LLJ1</accession>
<dbReference type="AlphaFoldDB" id="A0A9P8LLJ1"/>
<organism evidence="1 2">
    <name type="scientific">Spironucleus salmonicida</name>
    <dbReference type="NCBI Taxonomy" id="348837"/>
    <lineage>
        <taxon>Eukaryota</taxon>
        <taxon>Metamonada</taxon>
        <taxon>Diplomonadida</taxon>
        <taxon>Hexamitidae</taxon>
        <taxon>Hexamitinae</taxon>
        <taxon>Spironucleus</taxon>
    </lineage>
</organism>
<dbReference type="RefSeq" id="XP_067760905.1">
    <property type="nucleotide sequence ID" value="XM_067911883.1"/>
</dbReference>
<dbReference type="Proteomes" id="UP000018208">
    <property type="component" value="Unassembled WGS sequence"/>
</dbReference>
<evidence type="ECO:0000313" key="2">
    <source>
        <dbReference type="Proteomes" id="UP000018208"/>
    </source>
</evidence>
<keyword evidence="2" id="KW-1185">Reference proteome</keyword>
<gene>
    <name evidence="1" type="ORF">SS50377_28107</name>
</gene>
<protein>
    <submittedName>
        <fullName evidence="1">Uncharacterized protein</fullName>
    </submittedName>
</protein>
<proteinExistence type="predicted"/>
<reference evidence="1 2" key="1">
    <citation type="journal article" date="2014" name="PLoS Genet.">
        <title>The Genome of Spironucleus salmonicida Highlights a Fish Pathogen Adapted to Fluctuating Environments.</title>
        <authorList>
            <person name="Xu F."/>
            <person name="Jerlstrom-Hultqvist J."/>
            <person name="Einarsson E."/>
            <person name="Astvaldsson A."/>
            <person name="Svard S.G."/>
            <person name="Andersson J.O."/>
        </authorList>
    </citation>
    <scope>NUCLEOTIDE SEQUENCE [LARGE SCALE GENOMIC DNA]</scope>
    <source>
        <strain evidence="1 2">ATCC 50377</strain>
    </source>
</reference>
<dbReference type="KEGG" id="ssao:94302130"/>
<sequence>MRNDHTFLETLIHPQLHQTASPFKSQSAKTNFRAMPSCLQKSPPLAPKTNFLNPNFDAEVQWKIRASCKANYISDVVERVCRERNVRKYDQDTRQMQGSFDAQNLCVDRTARIFDSGKGPSMRACGNSNVALVLRGRNRQFRNTCVSGYVVQGGWSLELCNWDQ</sequence>
<dbReference type="EMBL" id="AUWU02000008">
    <property type="protein sequence ID" value="KAH0570132.1"/>
    <property type="molecule type" value="Genomic_DNA"/>
</dbReference>
<name>A0A9P8LLJ1_9EUKA</name>
<comment type="caution">
    <text evidence="1">The sequence shown here is derived from an EMBL/GenBank/DDBJ whole genome shotgun (WGS) entry which is preliminary data.</text>
</comment>
<evidence type="ECO:0000313" key="1">
    <source>
        <dbReference type="EMBL" id="KAH0570132.1"/>
    </source>
</evidence>
<dbReference type="GeneID" id="94302130"/>